<reference evidence="1" key="2">
    <citation type="submission" date="2012-05" db="EMBL/GenBank/DDBJ databases">
        <title>The Genome Annotation of Fusarium oxysporum Cotton.</title>
        <authorList>
            <consortium name="The Broad Institute Genomics Platform"/>
            <person name="Ma L.-J."/>
            <person name="Corby-Kistler H."/>
            <person name="Broz K."/>
            <person name="Gale L.R."/>
            <person name="Jonkers W."/>
            <person name="O'Donnell K."/>
            <person name="Ploetz R."/>
            <person name="Steinberg C."/>
            <person name="Schwartz D.C."/>
            <person name="VanEtten H."/>
            <person name="Zhou S."/>
            <person name="Young S.K."/>
            <person name="Zeng Q."/>
            <person name="Gargeya S."/>
            <person name="Fitzgerald M."/>
            <person name="Abouelleil A."/>
            <person name="Alvarado L."/>
            <person name="Chapman S.B."/>
            <person name="Gainer-Dewar J."/>
            <person name="Goldberg J."/>
            <person name="Griggs A."/>
            <person name="Gujja S."/>
            <person name="Hansen M."/>
            <person name="Howarth C."/>
            <person name="Imamovic A."/>
            <person name="Ireland A."/>
            <person name="Larimer J."/>
            <person name="McCowan C."/>
            <person name="Murphy C."/>
            <person name="Pearson M."/>
            <person name="Poon T.W."/>
            <person name="Priest M."/>
            <person name="Roberts A."/>
            <person name="Saif S."/>
            <person name="Shea T."/>
            <person name="Sykes S."/>
            <person name="Wortman J."/>
            <person name="Nusbaum C."/>
            <person name="Birren B."/>
        </authorList>
    </citation>
    <scope>NUCLEOTIDE SEQUENCE</scope>
    <source>
        <strain evidence="1">25433</strain>
    </source>
</reference>
<dbReference type="AlphaFoldDB" id="X0KVZ0"/>
<sequence>MPYIVLVLRNDFQVTIAFVIIPVDTRVQDGNLDRLVPSSSYSGFWQQNLLELVDIHRVRLIIIAQA</sequence>
<name>X0KVZ0_FUSOX</name>
<accession>X0KVZ0</accession>
<dbReference type="Proteomes" id="UP000030701">
    <property type="component" value="Unassembled WGS sequence"/>
</dbReference>
<dbReference type="EMBL" id="JH658222">
    <property type="protein sequence ID" value="EXM12836.1"/>
    <property type="molecule type" value="Genomic_DNA"/>
</dbReference>
<evidence type="ECO:0000313" key="1">
    <source>
        <dbReference type="EMBL" id="EXM12836.1"/>
    </source>
</evidence>
<organism evidence="1">
    <name type="scientific">Fusarium oxysporum f. sp. vasinfectum 25433</name>
    <dbReference type="NCBI Taxonomy" id="1089449"/>
    <lineage>
        <taxon>Eukaryota</taxon>
        <taxon>Fungi</taxon>
        <taxon>Dikarya</taxon>
        <taxon>Ascomycota</taxon>
        <taxon>Pezizomycotina</taxon>
        <taxon>Sordariomycetes</taxon>
        <taxon>Hypocreomycetidae</taxon>
        <taxon>Hypocreales</taxon>
        <taxon>Nectriaceae</taxon>
        <taxon>Fusarium</taxon>
        <taxon>Fusarium oxysporum species complex</taxon>
    </lineage>
</organism>
<proteinExistence type="predicted"/>
<gene>
    <name evidence="1" type="ORF">FOTG_18684</name>
</gene>
<protein>
    <submittedName>
        <fullName evidence="1">Uncharacterized protein</fullName>
    </submittedName>
</protein>
<reference evidence="1" key="1">
    <citation type="submission" date="2011-11" db="EMBL/GenBank/DDBJ databases">
        <title>The Genome Sequence of Fusarium oxysporum Cotton.</title>
        <authorList>
            <consortium name="The Broad Institute Genome Sequencing Platform"/>
            <person name="Ma L.-J."/>
            <person name="Gale L.R."/>
            <person name="Schwartz D.C."/>
            <person name="Zhou S."/>
            <person name="Corby-Kistler H."/>
            <person name="Young S.K."/>
            <person name="Zeng Q."/>
            <person name="Gargeya S."/>
            <person name="Fitzgerald M."/>
            <person name="Haas B."/>
            <person name="Abouelleil A."/>
            <person name="Alvarado L."/>
            <person name="Arachchi H.M."/>
            <person name="Berlin A."/>
            <person name="Brown A."/>
            <person name="Chapman S.B."/>
            <person name="Chen Z."/>
            <person name="Dunbar C."/>
            <person name="Freedman E."/>
            <person name="Gearin G."/>
            <person name="Goldberg J."/>
            <person name="Griggs A."/>
            <person name="Gujja S."/>
            <person name="Heiman D."/>
            <person name="Howarth C."/>
            <person name="Larson L."/>
            <person name="Lui A."/>
            <person name="MacDonald P.J.P."/>
            <person name="Montmayeur A."/>
            <person name="Murphy C."/>
            <person name="Neiman D."/>
            <person name="Pearson M."/>
            <person name="Priest M."/>
            <person name="Roberts A."/>
            <person name="Saif S."/>
            <person name="Shea T."/>
            <person name="Shenoy N."/>
            <person name="Sisk P."/>
            <person name="Stolte C."/>
            <person name="Sykes S."/>
            <person name="Wortman J."/>
            <person name="Nusbaum C."/>
            <person name="Birren B."/>
        </authorList>
    </citation>
    <scope>NUCLEOTIDE SEQUENCE [LARGE SCALE GENOMIC DNA]</scope>
    <source>
        <strain evidence="1">25433</strain>
    </source>
</reference>
<dbReference type="HOGENOM" id="CLU_2831274_0_0_1"/>